<proteinExistence type="predicted"/>
<accession>A0A183AWV8</accession>
<feature type="compositionally biased region" description="Polar residues" evidence="1">
    <location>
        <begin position="178"/>
        <end position="201"/>
    </location>
</feature>
<evidence type="ECO:0000256" key="1">
    <source>
        <dbReference type="SAM" id="MobiDB-lite"/>
    </source>
</evidence>
<dbReference type="OrthoDB" id="1920064at2759"/>
<evidence type="ECO:0000313" key="4">
    <source>
        <dbReference type="Proteomes" id="UP000272942"/>
    </source>
</evidence>
<dbReference type="PANTHER" id="PTHR23322">
    <property type="entry name" value="FAS-ASSOCIATED PROTEIN"/>
    <property type="match status" value="1"/>
</dbReference>
<dbReference type="InterPro" id="IPR006577">
    <property type="entry name" value="UAS"/>
</dbReference>
<feature type="region of interest" description="Disordered" evidence="1">
    <location>
        <begin position="178"/>
        <end position="239"/>
    </location>
</feature>
<sequence length="403" mass="44444">MHMFVFSNIDIHNGRTYPSTCMDLSSDGSPRLRRTSGHIELRIHVYNCGPSPGVECGPTTTTHALRLQPSWRVNQLRSDVSSLTDIPSSRQLWSENPPMPTNVGNVPTSLDSSGASTLTKSDALLCLVSELNSRPHLRVSPSSSSGRSSRGSSPHNPSLADLGLQPGEVYTLYVTRSPANGASTDNPSLRIGSNDQPYRSYTESTTGANAATTSSKRTSYRKPMHCKLSDDHPSDIDDDVEDYDYDNYIEDLDEVEQPKYNLWADPLIPESHFSDDPSEATEKFCQLFLQRYCGDGATMAPPFATCSLDVALSSSVGIASVTDRKPLFIYLHHNDSVACHVFCQQILCSPGLGQFLGDHGFCLWPWDVTRPRARERLLGWLENKIPKLASFITPLAVSCFSFF</sequence>
<dbReference type="InterPro" id="IPR049483">
    <property type="entry name" value="FAF1_2-like_UAS"/>
</dbReference>
<dbReference type="WBParaSite" id="ECPE_0001147801-mRNA-1">
    <property type="protein sequence ID" value="ECPE_0001147801-mRNA-1"/>
    <property type="gene ID" value="ECPE_0001147801"/>
</dbReference>
<organism evidence="5">
    <name type="scientific">Echinostoma caproni</name>
    <dbReference type="NCBI Taxonomy" id="27848"/>
    <lineage>
        <taxon>Eukaryota</taxon>
        <taxon>Metazoa</taxon>
        <taxon>Spiralia</taxon>
        <taxon>Lophotrochozoa</taxon>
        <taxon>Platyhelminthes</taxon>
        <taxon>Trematoda</taxon>
        <taxon>Digenea</taxon>
        <taxon>Plagiorchiida</taxon>
        <taxon>Echinostomata</taxon>
        <taxon>Echinostomatoidea</taxon>
        <taxon>Echinostomatidae</taxon>
        <taxon>Echinostoma</taxon>
    </lineage>
</organism>
<dbReference type="Proteomes" id="UP000272942">
    <property type="component" value="Unassembled WGS sequence"/>
</dbReference>
<dbReference type="EMBL" id="UZAN01050840">
    <property type="protein sequence ID" value="VDP88504.1"/>
    <property type="molecule type" value="Genomic_DNA"/>
</dbReference>
<evidence type="ECO:0000313" key="5">
    <source>
        <dbReference type="WBParaSite" id="ECPE_0001147801-mRNA-1"/>
    </source>
</evidence>
<dbReference type="InterPro" id="IPR036249">
    <property type="entry name" value="Thioredoxin-like_sf"/>
</dbReference>
<dbReference type="GO" id="GO:0005634">
    <property type="term" value="C:nucleus"/>
    <property type="evidence" value="ECO:0007669"/>
    <property type="project" value="TreeGrafter"/>
</dbReference>
<evidence type="ECO:0000313" key="3">
    <source>
        <dbReference type="EMBL" id="VDP88504.1"/>
    </source>
</evidence>
<keyword evidence="4" id="KW-1185">Reference proteome</keyword>
<feature type="compositionally biased region" description="Polar residues" evidence="1">
    <location>
        <begin position="80"/>
        <end position="94"/>
    </location>
</feature>
<dbReference type="GO" id="GO:0043130">
    <property type="term" value="F:ubiquitin binding"/>
    <property type="evidence" value="ECO:0007669"/>
    <property type="project" value="TreeGrafter"/>
</dbReference>
<gene>
    <name evidence="3" type="ORF">ECPE_LOCUS11443</name>
</gene>
<dbReference type="Pfam" id="PF21021">
    <property type="entry name" value="FAF1"/>
    <property type="match status" value="1"/>
</dbReference>
<reference evidence="5" key="1">
    <citation type="submission" date="2016-06" db="UniProtKB">
        <authorList>
            <consortium name="WormBaseParasite"/>
        </authorList>
    </citation>
    <scope>IDENTIFICATION</scope>
</reference>
<name>A0A183AWV8_9TREM</name>
<dbReference type="AlphaFoldDB" id="A0A183AWV8"/>
<reference evidence="3 4" key="2">
    <citation type="submission" date="2018-11" db="EMBL/GenBank/DDBJ databases">
        <authorList>
            <consortium name="Pathogen Informatics"/>
        </authorList>
    </citation>
    <scope>NUCLEOTIDE SEQUENCE [LARGE SCALE GENOMIC DNA]</scope>
    <source>
        <strain evidence="3 4">Egypt</strain>
    </source>
</reference>
<dbReference type="SMART" id="SM00594">
    <property type="entry name" value="UAS"/>
    <property type="match status" value="1"/>
</dbReference>
<dbReference type="PANTHER" id="PTHR23322:SF96">
    <property type="entry name" value="FAS-ASSOCIATED FACTOR 1"/>
    <property type="match status" value="1"/>
</dbReference>
<protein>
    <submittedName>
        <fullName evidence="5">UAS domain-containing protein</fullName>
    </submittedName>
</protein>
<feature type="region of interest" description="Disordered" evidence="1">
    <location>
        <begin position="136"/>
        <end position="164"/>
    </location>
</feature>
<dbReference type="GO" id="GO:0005783">
    <property type="term" value="C:endoplasmic reticulum"/>
    <property type="evidence" value="ECO:0007669"/>
    <property type="project" value="TreeGrafter"/>
</dbReference>
<dbReference type="GO" id="GO:0036503">
    <property type="term" value="P:ERAD pathway"/>
    <property type="evidence" value="ECO:0007669"/>
    <property type="project" value="TreeGrafter"/>
</dbReference>
<feature type="compositionally biased region" description="Polar residues" evidence="1">
    <location>
        <begin position="102"/>
        <end position="115"/>
    </location>
</feature>
<feature type="compositionally biased region" description="Low complexity" evidence="1">
    <location>
        <begin position="202"/>
        <end position="215"/>
    </location>
</feature>
<feature type="domain" description="UAS" evidence="2">
    <location>
        <begin position="283"/>
        <end position="401"/>
    </location>
</feature>
<feature type="compositionally biased region" description="Low complexity" evidence="1">
    <location>
        <begin position="138"/>
        <end position="159"/>
    </location>
</feature>
<feature type="region of interest" description="Disordered" evidence="1">
    <location>
        <begin position="80"/>
        <end position="115"/>
    </location>
</feature>
<evidence type="ECO:0000259" key="2">
    <source>
        <dbReference type="SMART" id="SM00594"/>
    </source>
</evidence>
<dbReference type="SUPFAM" id="SSF52833">
    <property type="entry name" value="Thioredoxin-like"/>
    <property type="match status" value="1"/>
</dbReference>
<dbReference type="Gene3D" id="3.40.30.10">
    <property type="entry name" value="Glutaredoxin"/>
    <property type="match status" value="1"/>
</dbReference>
<dbReference type="InterPro" id="IPR050730">
    <property type="entry name" value="UBX_domain-protein"/>
</dbReference>